<keyword evidence="3" id="KW-1185">Reference proteome</keyword>
<evidence type="ECO:0008006" key="4">
    <source>
        <dbReference type="Google" id="ProtNLM"/>
    </source>
</evidence>
<name>K1WT43_MARBU</name>
<dbReference type="OMA" id="FTHEGCR"/>
<evidence type="ECO:0000313" key="2">
    <source>
        <dbReference type="EMBL" id="EKD16221.1"/>
    </source>
</evidence>
<sequence>MPSVWDHKADKDLLLTIIDEGSLKSIAWPSISNKMADKGYSFTHEGCRQHFQKIRKEARNGHNALETLAPSPSKAKAKAKAVTTPRKASKKENAPWADGDDNKDDYEDLPPPSSKRKREVKKEQPLDQESSQAYQFKVEYMGDVKPQINFENDEIYD</sequence>
<gene>
    <name evidence="2" type="ORF">MBM_05515</name>
</gene>
<dbReference type="HOGENOM" id="CLU_142404_0_0_1"/>
<dbReference type="KEGG" id="mbe:MBM_05515"/>
<dbReference type="GeneID" id="18761450"/>
<dbReference type="eggNOG" id="ENOG502SGGC">
    <property type="taxonomic scope" value="Eukaryota"/>
</dbReference>
<organism evidence="2 3">
    <name type="scientific">Marssonina brunnea f. sp. multigermtubi (strain MB_m1)</name>
    <name type="common">Marssonina leaf spot fungus</name>
    <dbReference type="NCBI Taxonomy" id="1072389"/>
    <lineage>
        <taxon>Eukaryota</taxon>
        <taxon>Fungi</taxon>
        <taxon>Dikarya</taxon>
        <taxon>Ascomycota</taxon>
        <taxon>Pezizomycotina</taxon>
        <taxon>Leotiomycetes</taxon>
        <taxon>Helotiales</taxon>
        <taxon>Drepanopezizaceae</taxon>
        <taxon>Drepanopeziza</taxon>
    </lineage>
</organism>
<feature type="compositionally biased region" description="Acidic residues" evidence="1">
    <location>
        <begin position="98"/>
        <end position="108"/>
    </location>
</feature>
<dbReference type="Proteomes" id="UP000006753">
    <property type="component" value="Unassembled WGS sequence"/>
</dbReference>
<protein>
    <recommendedName>
        <fullName evidence="4">Myb-like domain-containing protein</fullName>
    </recommendedName>
</protein>
<dbReference type="EMBL" id="JH921439">
    <property type="protein sequence ID" value="EKD16221.1"/>
    <property type="molecule type" value="Genomic_DNA"/>
</dbReference>
<feature type="region of interest" description="Disordered" evidence="1">
    <location>
        <begin position="60"/>
        <end position="134"/>
    </location>
</feature>
<reference evidence="2 3" key="1">
    <citation type="journal article" date="2012" name="BMC Genomics">
        <title>Sequencing the genome of Marssonina brunnea reveals fungus-poplar co-evolution.</title>
        <authorList>
            <person name="Zhu S."/>
            <person name="Cao Y.-Z."/>
            <person name="Jiang C."/>
            <person name="Tan B.-Y."/>
            <person name="Wang Z."/>
            <person name="Feng S."/>
            <person name="Zhang L."/>
            <person name="Su X.-H."/>
            <person name="Brejova B."/>
            <person name="Vinar T."/>
            <person name="Xu M."/>
            <person name="Wang M.-X."/>
            <person name="Zhang S.-G."/>
            <person name="Huang M.-R."/>
            <person name="Wu R."/>
            <person name="Zhou Y."/>
        </authorList>
    </citation>
    <scope>NUCLEOTIDE SEQUENCE [LARGE SCALE GENOMIC DNA]</scope>
    <source>
        <strain evidence="2 3">MB_m1</strain>
    </source>
</reference>
<dbReference type="InParanoid" id="K1WT43"/>
<evidence type="ECO:0000256" key="1">
    <source>
        <dbReference type="SAM" id="MobiDB-lite"/>
    </source>
</evidence>
<accession>K1WT43</accession>
<dbReference type="RefSeq" id="XP_007293404.1">
    <property type="nucleotide sequence ID" value="XM_007293342.1"/>
</dbReference>
<dbReference type="STRING" id="1072389.K1WT43"/>
<proteinExistence type="predicted"/>
<evidence type="ECO:0000313" key="3">
    <source>
        <dbReference type="Proteomes" id="UP000006753"/>
    </source>
</evidence>
<dbReference type="AlphaFoldDB" id="K1WT43"/>
<dbReference type="OrthoDB" id="4525115at2759"/>